<dbReference type="Gene3D" id="3.40.50.720">
    <property type="entry name" value="NAD(P)-binding Rossmann-like Domain"/>
    <property type="match status" value="1"/>
</dbReference>
<dbReference type="GO" id="GO:0008641">
    <property type="term" value="F:ubiquitin-like modifier activating enzyme activity"/>
    <property type="evidence" value="ECO:0007669"/>
    <property type="project" value="InterPro"/>
</dbReference>
<dbReference type="PANTHER" id="PTHR43267">
    <property type="entry name" value="TRNA THREONYLCARBAMOYLADENOSINE DEHYDRATASE"/>
    <property type="match status" value="1"/>
</dbReference>
<dbReference type="EMBL" id="LSDG01000027">
    <property type="protein sequence ID" value="KXB66648.1"/>
    <property type="molecule type" value="Genomic_DNA"/>
</dbReference>
<dbReference type="GO" id="GO:0061503">
    <property type="term" value="F:tRNA threonylcarbamoyladenosine dehydratase"/>
    <property type="evidence" value="ECO:0007669"/>
    <property type="project" value="TreeGrafter"/>
</dbReference>
<protein>
    <submittedName>
        <fullName evidence="2">ThiF family protein</fullName>
    </submittedName>
</protein>
<accession>A0A134AFZ7</accession>
<dbReference type="Pfam" id="PF00899">
    <property type="entry name" value="ThiF"/>
    <property type="match status" value="1"/>
</dbReference>
<sequence>MDPFLRTRWLIGNEALEMLKEKRVIVFGIGGVGGHCAEALLRSGIGTIDIVDFDRVDVTNINRQLVATMETVGELKVDALKNRLLSILPESRVHAYPLRVSEDTIDRFDFASYDYAIDALDQVSAKLLLAQSAQEANTSFISAMGAGNKLHPELLEITMLSKTSMCPLAKVMRRETKRRGIADYAVVYSKEAPHKEEGEGERSPASISFVPPASGLLIASKVVRDLIGK</sequence>
<dbReference type="PANTHER" id="PTHR43267:SF1">
    <property type="entry name" value="TRNA THREONYLCARBAMOYLADENOSINE DEHYDRATASE"/>
    <property type="match status" value="1"/>
</dbReference>
<dbReference type="InterPro" id="IPR045886">
    <property type="entry name" value="ThiF/MoeB/HesA"/>
</dbReference>
<dbReference type="RefSeq" id="WP_068367912.1">
    <property type="nucleotide sequence ID" value="NZ_CAIJCT010000010.1"/>
</dbReference>
<dbReference type="InterPro" id="IPR000594">
    <property type="entry name" value="ThiF_NAD_FAD-bd"/>
</dbReference>
<feature type="domain" description="THIF-type NAD/FAD binding fold" evidence="1">
    <location>
        <begin position="10"/>
        <end position="226"/>
    </location>
</feature>
<evidence type="ECO:0000313" key="2">
    <source>
        <dbReference type="EMBL" id="KXB66648.1"/>
    </source>
</evidence>
<dbReference type="STRING" id="755172.HMPREF1863_01030"/>
<dbReference type="SUPFAM" id="SSF69572">
    <property type="entry name" value="Activating enzymes of the ubiquitin-like proteins"/>
    <property type="match status" value="1"/>
</dbReference>
<dbReference type="InterPro" id="IPR035985">
    <property type="entry name" value="Ubiquitin-activating_enz"/>
</dbReference>
<dbReference type="OrthoDB" id="9804150at2"/>
<reference evidence="3" key="1">
    <citation type="submission" date="2016-01" db="EMBL/GenBank/DDBJ databases">
        <authorList>
            <person name="Mitreva M."/>
            <person name="Pepin K.H."/>
            <person name="Mihindukulasuriya K.A."/>
            <person name="Fulton R."/>
            <person name="Fronick C."/>
            <person name="O'Laughlin M."/>
            <person name="Miner T."/>
            <person name="Herter B."/>
            <person name="Rosa B.A."/>
            <person name="Cordes M."/>
            <person name="Tomlinson C."/>
            <person name="Wollam A."/>
            <person name="Palsikar V.B."/>
            <person name="Mardis E.R."/>
            <person name="Wilson R.K."/>
        </authorList>
    </citation>
    <scope>NUCLEOTIDE SEQUENCE [LARGE SCALE GENOMIC DNA]</scope>
    <source>
        <strain evidence="3">DNF00729</strain>
    </source>
</reference>
<dbReference type="PATRIC" id="fig|755172.3.peg.989"/>
<proteinExistence type="predicted"/>
<organism evidence="2 3">
    <name type="scientific">Aedoeadaptatus coxii</name>
    <dbReference type="NCBI Taxonomy" id="755172"/>
    <lineage>
        <taxon>Bacteria</taxon>
        <taxon>Bacillati</taxon>
        <taxon>Bacillota</taxon>
        <taxon>Tissierellia</taxon>
        <taxon>Tissierellales</taxon>
        <taxon>Peptoniphilaceae</taxon>
        <taxon>Aedoeadaptatus</taxon>
    </lineage>
</organism>
<name>A0A134AFZ7_9FIRM</name>
<dbReference type="Proteomes" id="UP000070442">
    <property type="component" value="Unassembled WGS sequence"/>
</dbReference>
<gene>
    <name evidence="2" type="ORF">HMPREF1863_01030</name>
</gene>
<evidence type="ECO:0000313" key="3">
    <source>
        <dbReference type="Proteomes" id="UP000070442"/>
    </source>
</evidence>
<comment type="caution">
    <text evidence="2">The sequence shown here is derived from an EMBL/GenBank/DDBJ whole genome shotgun (WGS) entry which is preliminary data.</text>
</comment>
<keyword evidence="3" id="KW-1185">Reference proteome</keyword>
<dbReference type="AlphaFoldDB" id="A0A134AFZ7"/>
<dbReference type="GO" id="GO:0061504">
    <property type="term" value="P:cyclic threonylcarbamoyladenosine biosynthetic process"/>
    <property type="evidence" value="ECO:0007669"/>
    <property type="project" value="TreeGrafter"/>
</dbReference>
<evidence type="ECO:0000259" key="1">
    <source>
        <dbReference type="Pfam" id="PF00899"/>
    </source>
</evidence>